<dbReference type="RefSeq" id="WP_161676566.1">
    <property type="nucleotide sequence ID" value="NZ_JAABLP010000003.1"/>
</dbReference>
<reference evidence="2" key="1">
    <citation type="submission" date="2020-01" db="EMBL/GenBank/DDBJ databases">
        <authorList>
            <person name="Fang Y."/>
            <person name="Sun R."/>
            <person name="Nie L."/>
            <person name="He J."/>
            <person name="Hao L."/>
            <person name="Wang L."/>
            <person name="Su S."/>
            <person name="Lv E."/>
            <person name="Zhang Z."/>
            <person name="Xie R."/>
            <person name="Liu H."/>
        </authorList>
    </citation>
    <scope>NUCLEOTIDE SEQUENCE [LARGE SCALE GENOMIC DNA]</scope>
    <source>
        <strain evidence="2">XCT-53</strain>
    </source>
</reference>
<evidence type="ECO:0000313" key="1">
    <source>
        <dbReference type="EMBL" id="NBN79137.1"/>
    </source>
</evidence>
<sequence length="63" mass="6875">MTAALGDTGHDKRAKRTMAAPVPTGLRVICRSGVRRFRSRRPMISPGSPVKLAATFLHQGRMT</sequence>
<comment type="caution">
    <text evidence="1">The sequence shown here is derived from an EMBL/GenBank/DDBJ whole genome shotgun (WGS) entry which is preliminary data.</text>
</comment>
<organism evidence="1 2">
    <name type="scientific">Pannonibacter tanglangensis</name>
    <dbReference type="NCBI Taxonomy" id="2750084"/>
    <lineage>
        <taxon>Bacteria</taxon>
        <taxon>Pseudomonadati</taxon>
        <taxon>Pseudomonadota</taxon>
        <taxon>Alphaproteobacteria</taxon>
        <taxon>Hyphomicrobiales</taxon>
        <taxon>Stappiaceae</taxon>
        <taxon>Pannonibacter</taxon>
    </lineage>
</organism>
<dbReference type="AlphaFoldDB" id="A0A7X5J9N3"/>
<proteinExistence type="predicted"/>
<keyword evidence="2" id="KW-1185">Reference proteome</keyword>
<evidence type="ECO:0000313" key="2">
    <source>
        <dbReference type="Proteomes" id="UP000586722"/>
    </source>
</evidence>
<gene>
    <name evidence="1" type="ORF">GWI72_12735</name>
</gene>
<dbReference type="Proteomes" id="UP000586722">
    <property type="component" value="Unassembled WGS sequence"/>
</dbReference>
<accession>A0A7X5J9N3</accession>
<name>A0A7X5J9N3_9HYPH</name>
<dbReference type="EMBL" id="JAABLQ010000001">
    <property type="protein sequence ID" value="NBN79137.1"/>
    <property type="molecule type" value="Genomic_DNA"/>
</dbReference>
<protein>
    <submittedName>
        <fullName evidence="1">Uncharacterized protein</fullName>
    </submittedName>
</protein>